<gene>
    <name evidence="2" type="ORF">Slati_2391200</name>
</gene>
<sequence>MAELTNTRQWKDELVIDYINRWRSKLKLQRQTFRGLGDGDVHPRYALGSRLYFTGIKPRNFEEFVTRAHNMELSIANHQPKFPVGYQNKNSKDEDFSEPAAKELMTPVKFSPSEKRSDMLDYESCSALDDEDTADTNVTNITPTNDMYVLENKQKVLPSPLSVPPKFKLNNFEPIQIEASIADMEPFTKVVSYGGNVKLYLNPGGMQEAMHSKFLTSQLIKEVNSKATPSESNTKEFNKLTIGEVKINDSQGAKAELIEPVIGLHPLVSNEPLLLKNQVKKISGAFSLKDYHLLAKSRYDFFSPSRLDKLNPELTGKKIHRLTKAQHELRRQGFHVDQSHTGLGFAPEEPVRMHMKRKDNCVVMQYISMEKGANGESGRPNDNHVSIFNQLRILVPRASVFQRLGETMRTSSSSRGHRQQGSVSKYLGDGYAHQLKKRSQYEETYKPKENGES</sequence>
<dbReference type="EMBL" id="JACGWN010000008">
    <property type="protein sequence ID" value="KAL0439082.1"/>
    <property type="molecule type" value="Genomic_DNA"/>
</dbReference>
<reference evidence="2" key="1">
    <citation type="submission" date="2020-06" db="EMBL/GenBank/DDBJ databases">
        <authorList>
            <person name="Li T."/>
            <person name="Hu X."/>
            <person name="Zhang T."/>
            <person name="Song X."/>
            <person name="Zhang H."/>
            <person name="Dai N."/>
            <person name="Sheng W."/>
            <person name="Hou X."/>
            <person name="Wei L."/>
        </authorList>
    </citation>
    <scope>NUCLEOTIDE SEQUENCE</scope>
    <source>
        <strain evidence="2">KEN1</strain>
        <tissue evidence="2">Leaf</tissue>
    </source>
</reference>
<feature type="compositionally biased region" description="Basic and acidic residues" evidence="1">
    <location>
        <begin position="439"/>
        <end position="453"/>
    </location>
</feature>
<feature type="region of interest" description="Disordered" evidence="1">
    <location>
        <begin position="407"/>
        <end position="453"/>
    </location>
</feature>
<organism evidence="2">
    <name type="scientific">Sesamum latifolium</name>
    <dbReference type="NCBI Taxonomy" id="2727402"/>
    <lineage>
        <taxon>Eukaryota</taxon>
        <taxon>Viridiplantae</taxon>
        <taxon>Streptophyta</taxon>
        <taxon>Embryophyta</taxon>
        <taxon>Tracheophyta</taxon>
        <taxon>Spermatophyta</taxon>
        <taxon>Magnoliopsida</taxon>
        <taxon>eudicotyledons</taxon>
        <taxon>Gunneridae</taxon>
        <taxon>Pentapetalae</taxon>
        <taxon>asterids</taxon>
        <taxon>lamiids</taxon>
        <taxon>Lamiales</taxon>
        <taxon>Pedaliaceae</taxon>
        <taxon>Sesamum</taxon>
    </lineage>
</organism>
<evidence type="ECO:0000256" key="1">
    <source>
        <dbReference type="SAM" id="MobiDB-lite"/>
    </source>
</evidence>
<feature type="compositionally biased region" description="Low complexity" evidence="1">
    <location>
        <begin position="411"/>
        <end position="424"/>
    </location>
</feature>
<reference evidence="2" key="2">
    <citation type="journal article" date="2024" name="Plant">
        <title>Genomic evolution and insights into agronomic trait innovations of Sesamum species.</title>
        <authorList>
            <person name="Miao H."/>
            <person name="Wang L."/>
            <person name="Qu L."/>
            <person name="Liu H."/>
            <person name="Sun Y."/>
            <person name="Le M."/>
            <person name="Wang Q."/>
            <person name="Wei S."/>
            <person name="Zheng Y."/>
            <person name="Lin W."/>
            <person name="Duan Y."/>
            <person name="Cao H."/>
            <person name="Xiong S."/>
            <person name="Wang X."/>
            <person name="Wei L."/>
            <person name="Li C."/>
            <person name="Ma Q."/>
            <person name="Ju M."/>
            <person name="Zhao R."/>
            <person name="Li G."/>
            <person name="Mu C."/>
            <person name="Tian Q."/>
            <person name="Mei H."/>
            <person name="Zhang T."/>
            <person name="Gao T."/>
            <person name="Zhang H."/>
        </authorList>
    </citation>
    <scope>NUCLEOTIDE SEQUENCE</scope>
    <source>
        <strain evidence="2">KEN1</strain>
    </source>
</reference>
<evidence type="ECO:0000313" key="2">
    <source>
        <dbReference type="EMBL" id="KAL0439082.1"/>
    </source>
</evidence>
<protein>
    <submittedName>
        <fullName evidence="2">Uncharacterized protein</fullName>
    </submittedName>
</protein>
<dbReference type="AlphaFoldDB" id="A0AAW2WFG1"/>
<comment type="caution">
    <text evidence="2">The sequence shown here is derived from an EMBL/GenBank/DDBJ whole genome shotgun (WGS) entry which is preliminary data.</text>
</comment>
<name>A0AAW2WFG1_9LAMI</name>
<proteinExistence type="predicted"/>
<accession>A0AAW2WFG1</accession>